<sequence length="415" mass="46126">MTGPLWTRLPDGWLTGQVRNVATVTLGKMLQSKDSGSDMPTPYMRAANVQPNGVLALDDVNEMWFSEAELEQLSIRAGDVVVVEGGQGGFGRAAYVENDLPGWGFQNSINRLRPIGDFDGRFIAFYLIALRASGYIRAYCNVVSMPHLTAEKLARIPIPLPPVKQQRAIADYLDRETARIDTLIEEQQTLVRLLAERRVAVMADPFGQAHPTAPLGAVLEELIDHRGKTPGKVGDKTDDFTDEGVPVVSAIHIKNGQISWDERERFVPYWMFEKWMPVRLRTGDVLLTSEAPLGNVAQVPTDAPLVLSQRLFALRSREDILDSTYLRFFLESDRGQALLRDGASGSTVSGIRQSRLVQVPVPVPPVDEQRRVSQRIREQITKIDTLMAETARFVELSKERRAALITAAVTGQIDV</sequence>
<dbReference type="Pfam" id="PF01420">
    <property type="entry name" value="Methylase_S"/>
    <property type="match status" value="2"/>
</dbReference>
<keyword evidence="2" id="KW-0680">Restriction system</keyword>
<dbReference type="SUPFAM" id="SSF116734">
    <property type="entry name" value="DNA methylase specificity domain"/>
    <property type="match status" value="2"/>
</dbReference>
<gene>
    <name evidence="5" type="ORF">FB559_2519</name>
</gene>
<reference evidence="5 6" key="1">
    <citation type="submission" date="2019-06" db="EMBL/GenBank/DDBJ databases">
        <title>Sequencing the genomes of 1000 actinobacteria strains.</title>
        <authorList>
            <person name="Klenk H.-P."/>
        </authorList>
    </citation>
    <scope>NUCLEOTIDE SEQUENCE [LARGE SCALE GENOMIC DNA]</scope>
    <source>
        <strain evidence="5 6">DSM 102200</strain>
    </source>
</reference>
<evidence type="ECO:0000259" key="4">
    <source>
        <dbReference type="Pfam" id="PF01420"/>
    </source>
</evidence>
<evidence type="ECO:0000313" key="6">
    <source>
        <dbReference type="Proteomes" id="UP000316096"/>
    </source>
</evidence>
<evidence type="ECO:0000256" key="2">
    <source>
        <dbReference type="ARBA" id="ARBA00022747"/>
    </source>
</evidence>
<dbReference type="Proteomes" id="UP000316096">
    <property type="component" value="Unassembled WGS sequence"/>
</dbReference>
<dbReference type="PANTHER" id="PTHR30408:SF12">
    <property type="entry name" value="TYPE I RESTRICTION ENZYME MJAVIII SPECIFICITY SUBUNIT"/>
    <property type="match status" value="1"/>
</dbReference>
<dbReference type="InterPro" id="IPR000055">
    <property type="entry name" value="Restrct_endonuc_typeI_TRD"/>
</dbReference>
<accession>A0A543CIN4</accession>
<dbReference type="InterPro" id="IPR044946">
    <property type="entry name" value="Restrct_endonuc_typeI_TRD_sf"/>
</dbReference>
<dbReference type="PANTHER" id="PTHR30408">
    <property type="entry name" value="TYPE-1 RESTRICTION ENZYME ECOKI SPECIFICITY PROTEIN"/>
    <property type="match status" value="1"/>
</dbReference>
<dbReference type="GO" id="GO:0009307">
    <property type="term" value="P:DNA restriction-modification system"/>
    <property type="evidence" value="ECO:0007669"/>
    <property type="project" value="UniProtKB-KW"/>
</dbReference>
<dbReference type="RefSeq" id="WP_141955755.1">
    <property type="nucleotide sequence ID" value="NZ_VFOZ01000001.1"/>
</dbReference>
<comment type="similarity">
    <text evidence="1">Belongs to the type-I restriction system S methylase family.</text>
</comment>
<name>A0A543CIN4_9ACTN</name>
<dbReference type="GO" id="GO:0003677">
    <property type="term" value="F:DNA binding"/>
    <property type="evidence" value="ECO:0007669"/>
    <property type="project" value="UniProtKB-KW"/>
</dbReference>
<dbReference type="EMBL" id="VFOZ01000001">
    <property type="protein sequence ID" value="TQL96964.1"/>
    <property type="molecule type" value="Genomic_DNA"/>
</dbReference>
<dbReference type="OrthoDB" id="3197085at2"/>
<protein>
    <submittedName>
        <fullName evidence="5">Type I restriction enzyme S subunit</fullName>
    </submittedName>
</protein>
<dbReference type="InterPro" id="IPR052021">
    <property type="entry name" value="Type-I_RS_S_subunit"/>
</dbReference>
<proteinExistence type="inferred from homology"/>
<comment type="caution">
    <text evidence="5">The sequence shown here is derived from an EMBL/GenBank/DDBJ whole genome shotgun (WGS) entry which is preliminary data.</text>
</comment>
<feature type="domain" description="Type I restriction modification DNA specificity" evidence="4">
    <location>
        <begin position="239"/>
        <end position="377"/>
    </location>
</feature>
<feature type="domain" description="Type I restriction modification DNA specificity" evidence="4">
    <location>
        <begin position="10"/>
        <end position="183"/>
    </location>
</feature>
<evidence type="ECO:0000313" key="5">
    <source>
        <dbReference type="EMBL" id="TQL96964.1"/>
    </source>
</evidence>
<dbReference type="AlphaFoldDB" id="A0A543CIN4"/>
<dbReference type="Gene3D" id="3.90.220.20">
    <property type="entry name" value="DNA methylase specificity domains"/>
    <property type="match status" value="2"/>
</dbReference>
<evidence type="ECO:0000256" key="3">
    <source>
        <dbReference type="ARBA" id="ARBA00023125"/>
    </source>
</evidence>
<keyword evidence="3" id="KW-0238">DNA-binding</keyword>
<keyword evidence="6" id="KW-1185">Reference proteome</keyword>
<organism evidence="5 6">
    <name type="scientific">Actinoallomurus bryophytorum</name>
    <dbReference type="NCBI Taxonomy" id="1490222"/>
    <lineage>
        <taxon>Bacteria</taxon>
        <taxon>Bacillati</taxon>
        <taxon>Actinomycetota</taxon>
        <taxon>Actinomycetes</taxon>
        <taxon>Streptosporangiales</taxon>
        <taxon>Thermomonosporaceae</taxon>
        <taxon>Actinoallomurus</taxon>
    </lineage>
</organism>
<evidence type="ECO:0000256" key="1">
    <source>
        <dbReference type="ARBA" id="ARBA00010923"/>
    </source>
</evidence>